<dbReference type="NCBIfam" id="TIGR00655">
    <property type="entry name" value="PurU"/>
    <property type="match status" value="1"/>
</dbReference>
<dbReference type="CDD" id="cd04875">
    <property type="entry name" value="ACT_F4HF-DF"/>
    <property type="match status" value="1"/>
</dbReference>
<dbReference type="PIRSF" id="PIRSF036480">
    <property type="entry name" value="FormyFH4_hydr"/>
    <property type="match status" value="1"/>
</dbReference>
<accession>A0A7X0KMT5</accession>
<feature type="region of interest" description="Disordered" evidence="5">
    <location>
        <begin position="1"/>
        <end position="20"/>
    </location>
</feature>
<organism evidence="7 8">
    <name type="scientific">Aminobacter aganoensis</name>
    <dbReference type="NCBI Taxonomy" id="83264"/>
    <lineage>
        <taxon>Bacteria</taxon>
        <taxon>Pseudomonadati</taxon>
        <taxon>Pseudomonadota</taxon>
        <taxon>Alphaproteobacteria</taxon>
        <taxon>Hyphomicrobiales</taxon>
        <taxon>Phyllobacteriaceae</taxon>
        <taxon>Aminobacter</taxon>
    </lineage>
</organism>
<dbReference type="EMBL" id="JACHOU010000014">
    <property type="protein sequence ID" value="MBB6356472.1"/>
    <property type="molecule type" value="Genomic_DNA"/>
</dbReference>
<dbReference type="GO" id="GO:0008864">
    <property type="term" value="F:formyltetrahydrofolate deformylase activity"/>
    <property type="evidence" value="ECO:0007669"/>
    <property type="project" value="UniProtKB-UniRule"/>
</dbReference>
<name>A0A7X0KMT5_9HYPH</name>
<evidence type="ECO:0000313" key="7">
    <source>
        <dbReference type="EMBL" id="MBB6356472.1"/>
    </source>
</evidence>
<dbReference type="SUPFAM" id="SSF53328">
    <property type="entry name" value="Formyltransferase"/>
    <property type="match status" value="1"/>
</dbReference>
<gene>
    <name evidence="3" type="primary">purU</name>
    <name evidence="7" type="ORF">GGR00_004284</name>
</gene>
<dbReference type="InterPro" id="IPR004810">
    <property type="entry name" value="PurU"/>
</dbReference>
<dbReference type="EC" id="3.5.1.10" evidence="3 4"/>
<feature type="active site" evidence="3">
    <location>
        <position position="250"/>
    </location>
</feature>
<dbReference type="CDD" id="cd08648">
    <property type="entry name" value="FMT_core_Formyl-FH4-Hydrolase_C"/>
    <property type="match status" value="1"/>
</dbReference>
<dbReference type="PANTHER" id="PTHR42706:SF1">
    <property type="entry name" value="FORMYLTETRAHYDROFOLATE DEFORMYLASE 2, MITOCHONDRIAL"/>
    <property type="match status" value="1"/>
</dbReference>
<dbReference type="AlphaFoldDB" id="A0A7X0KMT5"/>
<protein>
    <recommendedName>
        <fullName evidence="3 4">Formyltetrahydrofolate deformylase</fullName>
        <ecNumber evidence="3 4">3.5.1.10</ecNumber>
    </recommendedName>
    <alternativeName>
        <fullName evidence="3">Formyl-FH(4) hydrolase</fullName>
    </alternativeName>
</protein>
<keyword evidence="1 3" id="KW-0554">One-carbon metabolism</keyword>
<comment type="function">
    <text evidence="3">Catalyzes the hydrolysis of 10-formyltetrahydrofolate (formyl-FH4) to formate and tetrahydrofolate (FH4).</text>
</comment>
<dbReference type="InterPro" id="IPR044074">
    <property type="entry name" value="PurU_ACT"/>
</dbReference>
<dbReference type="InterPro" id="IPR041729">
    <property type="entry name" value="Formyl-FH4-Hydrolase_C"/>
</dbReference>
<evidence type="ECO:0000256" key="4">
    <source>
        <dbReference type="NCBIfam" id="TIGR00655"/>
    </source>
</evidence>
<dbReference type="HAMAP" id="MF_01927">
    <property type="entry name" value="PurU"/>
    <property type="match status" value="1"/>
</dbReference>
<dbReference type="InterPro" id="IPR045865">
    <property type="entry name" value="ACT-like_dom_sf"/>
</dbReference>
<dbReference type="Gene3D" id="3.40.50.170">
    <property type="entry name" value="Formyl transferase, N-terminal domain"/>
    <property type="match status" value="1"/>
</dbReference>
<feature type="domain" description="ACT" evidence="6">
    <location>
        <begin position="27"/>
        <end position="107"/>
    </location>
</feature>
<comment type="caution">
    <text evidence="7">The sequence shown here is derived from an EMBL/GenBank/DDBJ whole genome shotgun (WGS) entry which is preliminary data.</text>
</comment>
<dbReference type="Proteomes" id="UP000536262">
    <property type="component" value="Unassembled WGS sequence"/>
</dbReference>
<dbReference type="Pfam" id="PF00551">
    <property type="entry name" value="Formyl_trans_N"/>
    <property type="match status" value="1"/>
</dbReference>
<dbReference type="UniPathway" id="UPA00074">
    <property type="reaction ID" value="UER00170"/>
</dbReference>
<evidence type="ECO:0000256" key="2">
    <source>
        <dbReference type="ARBA" id="ARBA00022801"/>
    </source>
</evidence>
<dbReference type="InterPro" id="IPR002912">
    <property type="entry name" value="ACT_dom"/>
</dbReference>
<dbReference type="InterPro" id="IPR036477">
    <property type="entry name" value="Formyl_transf_N_sf"/>
</dbReference>
<keyword evidence="8" id="KW-1185">Reference proteome</keyword>
<keyword evidence="2 3" id="KW-0378">Hydrolase</keyword>
<evidence type="ECO:0000256" key="5">
    <source>
        <dbReference type="SAM" id="MobiDB-lite"/>
    </source>
</evidence>
<reference evidence="7 8" key="1">
    <citation type="submission" date="2020-08" db="EMBL/GenBank/DDBJ databases">
        <title>Genomic Encyclopedia of Type Strains, Phase IV (KMG-IV): sequencing the most valuable type-strain genomes for metagenomic binning, comparative biology and taxonomic classification.</title>
        <authorList>
            <person name="Goeker M."/>
        </authorList>
    </citation>
    <scope>NUCLEOTIDE SEQUENCE [LARGE SCALE GENOMIC DNA]</scope>
    <source>
        <strain evidence="7 8">DSM 7051</strain>
    </source>
</reference>
<dbReference type="Gene3D" id="3.30.70.260">
    <property type="match status" value="1"/>
</dbReference>
<proteinExistence type="inferred from homology"/>
<dbReference type="GO" id="GO:0006730">
    <property type="term" value="P:one-carbon metabolic process"/>
    <property type="evidence" value="ECO:0007669"/>
    <property type="project" value="UniProtKB-KW"/>
</dbReference>
<evidence type="ECO:0000313" key="8">
    <source>
        <dbReference type="Proteomes" id="UP000536262"/>
    </source>
</evidence>
<dbReference type="PROSITE" id="PS51671">
    <property type="entry name" value="ACT"/>
    <property type="match status" value="1"/>
</dbReference>
<dbReference type="PRINTS" id="PR01575">
    <property type="entry name" value="FFH4HYDRLASE"/>
</dbReference>
<dbReference type="PANTHER" id="PTHR42706">
    <property type="entry name" value="FORMYLTETRAHYDROFOLATE DEFORMYLASE"/>
    <property type="match status" value="1"/>
</dbReference>
<keyword evidence="3" id="KW-0658">Purine biosynthesis</keyword>
<dbReference type="SUPFAM" id="SSF55021">
    <property type="entry name" value="ACT-like"/>
    <property type="match status" value="1"/>
</dbReference>
<dbReference type="GO" id="GO:0006189">
    <property type="term" value="P:'de novo' IMP biosynthetic process"/>
    <property type="evidence" value="ECO:0007669"/>
    <property type="project" value="UniProtKB-UniRule"/>
</dbReference>
<dbReference type="NCBIfam" id="NF004684">
    <property type="entry name" value="PRK06027.1"/>
    <property type="match status" value="1"/>
</dbReference>
<comment type="similarity">
    <text evidence="3">Belongs to the PurU family.</text>
</comment>
<evidence type="ECO:0000256" key="3">
    <source>
        <dbReference type="HAMAP-Rule" id="MF_01927"/>
    </source>
</evidence>
<comment type="pathway">
    <text evidence="3">Purine metabolism; IMP biosynthesis via de novo pathway; formate from 10-formyl-5,6,7,8-tetrahydrofolate: step 1/1.</text>
</comment>
<dbReference type="InterPro" id="IPR002376">
    <property type="entry name" value="Formyl_transf_N"/>
</dbReference>
<sequence length="307" mass="34723">MNMTFAEHPTAATRATPMRPDTRPSFILALSSPNRRGIVAAITAILCEDEGDITEAHQYGDEQTDRFFMRIVFSFDDHAAKLERLKQRLADVAGRFGMEWTVDDRRHKHRVMLLVSKFDHCLVDLLYRWRTGELPVEITAIVSNHPLQTFAHLELAGIPFHHLPVTAATKAAQEEGLRELIDQTSTQLVVLARYMQVFSDEMSAALSGRCINIHHSFLPGFKGAKPYHQAHERGVKLIGATAHYVTGDLDEGPIIEQGVERISHIDTADELVRKGRDIERWVLARAIRNHVEHRVFLNGKTTVVLQD</sequence>
<comment type="catalytic activity">
    <reaction evidence="3">
        <text>(6R)-10-formyltetrahydrofolate + H2O = (6S)-5,6,7,8-tetrahydrofolate + formate + H(+)</text>
        <dbReference type="Rhea" id="RHEA:19833"/>
        <dbReference type="ChEBI" id="CHEBI:15377"/>
        <dbReference type="ChEBI" id="CHEBI:15378"/>
        <dbReference type="ChEBI" id="CHEBI:15740"/>
        <dbReference type="ChEBI" id="CHEBI:57453"/>
        <dbReference type="ChEBI" id="CHEBI:195366"/>
        <dbReference type="EC" id="3.5.1.10"/>
    </reaction>
</comment>
<evidence type="ECO:0000256" key="1">
    <source>
        <dbReference type="ARBA" id="ARBA00022563"/>
    </source>
</evidence>
<evidence type="ECO:0000259" key="6">
    <source>
        <dbReference type="PROSITE" id="PS51671"/>
    </source>
</evidence>